<dbReference type="EMBL" id="CP077683">
    <property type="protein sequence ID" value="QXE92848.1"/>
    <property type="molecule type" value="Genomic_DNA"/>
</dbReference>
<organism evidence="2 3">
    <name type="scientific">Geomonas subterranea</name>
    <dbReference type="NCBI Taxonomy" id="2847989"/>
    <lineage>
        <taxon>Bacteria</taxon>
        <taxon>Pseudomonadati</taxon>
        <taxon>Thermodesulfobacteriota</taxon>
        <taxon>Desulfuromonadia</taxon>
        <taxon>Geobacterales</taxon>
        <taxon>Geobacteraceae</taxon>
        <taxon>Geomonas</taxon>
    </lineage>
</organism>
<dbReference type="NCBIfam" id="TIGR03363">
    <property type="entry name" value="VI_chp_8"/>
    <property type="match status" value="1"/>
</dbReference>
<dbReference type="InterPro" id="IPR017739">
    <property type="entry name" value="T6SS-assoc_VCA0119"/>
</dbReference>
<dbReference type="InterPro" id="IPR017740">
    <property type="entry name" value="TssA-like"/>
</dbReference>
<dbReference type="Proteomes" id="UP000683559">
    <property type="component" value="Chromosome"/>
</dbReference>
<reference evidence="2 3" key="1">
    <citation type="submission" date="2021-06" db="EMBL/GenBank/DDBJ databases">
        <title>Gemonas diversity in paddy soil.</title>
        <authorList>
            <person name="Liu G."/>
        </authorList>
    </citation>
    <scope>NUCLEOTIDE SEQUENCE [LARGE SCALE GENOMIC DNA]</scope>
    <source>
        <strain evidence="2 3">RG2</strain>
    </source>
</reference>
<dbReference type="Pfam" id="PF06812">
    <property type="entry name" value="ImpA_N"/>
    <property type="match status" value="1"/>
</dbReference>
<dbReference type="RefSeq" id="WP_217289391.1">
    <property type="nucleotide sequence ID" value="NZ_CP077683.1"/>
</dbReference>
<dbReference type="InterPro" id="IPR010657">
    <property type="entry name" value="ImpA_N"/>
</dbReference>
<dbReference type="PANTHER" id="PTHR37951">
    <property type="entry name" value="CYTOPLASMIC PROTEIN-RELATED"/>
    <property type="match status" value="1"/>
</dbReference>
<dbReference type="PANTHER" id="PTHR37951:SF1">
    <property type="entry name" value="TYPE VI SECRETION SYSTEM COMPONENT TSSA1"/>
    <property type="match status" value="1"/>
</dbReference>
<keyword evidence="3" id="KW-1185">Reference proteome</keyword>
<evidence type="ECO:0000313" key="2">
    <source>
        <dbReference type="EMBL" id="QXE92848.1"/>
    </source>
</evidence>
<evidence type="ECO:0000313" key="3">
    <source>
        <dbReference type="Proteomes" id="UP000683559"/>
    </source>
</evidence>
<feature type="domain" description="ImpA N-terminal" evidence="1">
    <location>
        <begin position="11"/>
        <end position="132"/>
    </location>
</feature>
<accession>A0ABX8LME3</accession>
<dbReference type="Pfam" id="PF16989">
    <property type="entry name" value="T6SS_VasJ"/>
    <property type="match status" value="1"/>
</dbReference>
<evidence type="ECO:0000259" key="1">
    <source>
        <dbReference type="Pfam" id="PF06812"/>
    </source>
</evidence>
<protein>
    <submittedName>
        <fullName evidence="2">Type VI secretion system protein TssA</fullName>
    </submittedName>
</protein>
<name>A0ABX8LME3_9BACT</name>
<sequence>MIKDLSIEELMAPICVETPSGLDLRYTTVYEEIMEARRCEDAIAMGDWRHDVKQANWDKVIVLASTALGTKTKDLQIAAWLTEALTVTEGFAGLAWGLELVTGLTERFWDTVYPQVEGGDLEYRATPFEFLAAKVTLRVRSVPLTDPAVTPGYSWLKWRESREVGTEAMLRNRYGEIDEDKKSRREQLLAASAISAEEFDAAVAHSGGAYGVTLREDTARCSAWLQRLEKVMEQKFGGAAPDLAELWSVLQECGTLAETFYGASSSTAGAVAAAGAEGTVAAEDFTAPQGKVAAPPPVPGLPAVAATASGGGVPELSLWSDALAMVEAGRLQEALAMLLYVGNAAESVRDRTRVRLLMGKLCLEAGRADLARPIIEELHGVIQELQLERWESPLWVAEVLVAYYRCLQAGGPRDGDLDLAQALFRRICLLDVTKAMPYRC</sequence>
<gene>
    <name evidence="2" type="primary">tssA</name>
    <name evidence="2" type="ORF">KP001_10155</name>
</gene>
<proteinExistence type="predicted"/>